<protein>
    <submittedName>
        <fullName evidence="2">DUF1513 domain-containing protein</fullName>
    </submittedName>
</protein>
<reference evidence="2 3" key="1">
    <citation type="submission" date="2024-04" db="EMBL/GenBank/DDBJ databases">
        <title>Novel species of the genus Ideonella isolated from streams.</title>
        <authorList>
            <person name="Lu H."/>
        </authorList>
    </citation>
    <scope>NUCLEOTIDE SEQUENCE [LARGE SCALE GENOMIC DNA]</scope>
    <source>
        <strain evidence="2 3">BYS139W</strain>
    </source>
</reference>
<gene>
    <name evidence="2" type="ORF">AACH11_05225</name>
</gene>
<evidence type="ECO:0000256" key="1">
    <source>
        <dbReference type="SAM" id="MobiDB-lite"/>
    </source>
</evidence>
<name>A0ABU9B660_9BURK</name>
<organism evidence="2 3">
    <name type="scientific">Pseudaquabacterium rugosum</name>
    <dbReference type="NCBI Taxonomy" id="2984194"/>
    <lineage>
        <taxon>Bacteria</taxon>
        <taxon>Pseudomonadati</taxon>
        <taxon>Pseudomonadota</taxon>
        <taxon>Betaproteobacteria</taxon>
        <taxon>Burkholderiales</taxon>
        <taxon>Sphaerotilaceae</taxon>
        <taxon>Pseudaquabacterium</taxon>
    </lineage>
</organism>
<proteinExistence type="predicted"/>
<evidence type="ECO:0000313" key="3">
    <source>
        <dbReference type="Proteomes" id="UP001368500"/>
    </source>
</evidence>
<keyword evidence="3" id="KW-1185">Reference proteome</keyword>
<dbReference type="RefSeq" id="WP_341373143.1">
    <property type="nucleotide sequence ID" value="NZ_JBBUTF010000004.1"/>
</dbReference>
<comment type="caution">
    <text evidence="2">The sequence shown here is derived from an EMBL/GenBank/DDBJ whole genome shotgun (WGS) entry which is preliminary data.</text>
</comment>
<feature type="region of interest" description="Disordered" evidence="1">
    <location>
        <begin position="278"/>
        <end position="351"/>
    </location>
</feature>
<evidence type="ECO:0000313" key="2">
    <source>
        <dbReference type="EMBL" id="MEK8025358.1"/>
    </source>
</evidence>
<sequence>MATERRHALRRLAAFGLGGGLWCVGDAWAAAGTGAGSAANPGRAPATGGPGPGPLPAPRPAAQHPAALPPALRRAAAGQTVLSAAWQRRDGQHQIGWLALPADGGALRVLAALDVPTRAHQVIAGTDGALLAVARRPGDWLLRWAGPGHRAQWRWADDDRRYNGHLLPSPDGRWLLSTETDLLDGLGRIVRRDAASLATVEVWPSGGRDPHQLIWAGAEAPGALYVANGGITTLPETGRRKLALGTMDSSIVRLDGHDGRLLAQWRLDDPRLSLRHLARPADERPSPRGRPGPSAVAPANTAATPSATSANTSAPDSASTTAPMSTTSARLDAAGQPTASTAALAAGTAGPTSPPRPWLAIALQAEHDAAEARARAPVLALLDADGLRAIDAPLPLAGYGGDLCATGAGWAVSCPRVDGVALYAQDGRWVGLRSLEQAYALAAAGDGARWWVGGLQQAQRRRTDATEPQSGSAVDGLQIDNHWQWQAG</sequence>
<dbReference type="SUPFAM" id="SSF63829">
    <property type="entry name" value="Calcium-dependent phosphotriesterase"/>
    <property type="match status" value="1"/>
</dbReference>
<dbReference type="InterPro" id="IPR008311">
    <property type="entry name" value="UCP028101"/>
</dbReference>
<accession>A0ABU9B660</accession>
<dbReference type="EMBL" id="JBBUTF010000004">
    <property type="protein sequence ID" value="MEK8025358.1"/>
    <property type="molecule type" value="Genomic_DNA"/>
</dbReference>
<dbReference type="Pfam" id="PF07433">
    <property type="entry name" value="DUF1513"/>
    <property type="match status" value="1"/>
</dbReference>
<feature type="compositionally biased region" description="Low complexity" evidence="1">
    <location>
        <begin position="34"/>
        <end position="47"/>
    </location>
</feature>
<feature type="compositionally biased region" description="Low complexity" evidence="1">
    <location>
        <begin position="289"/>
        <end position="351"/>
    </location>
</feature>
<feature type="region of interest" description="Disordered" evidence="1">
    <location>
        <begin position="34"/>
        <end position="66"/>
    </location>
</feature>
<dbReference type="Proteomes" id="UP001368500">
    <property type="component" value="Unassembled WGS sequence"/>
</dbReference>